<organism evidence="1 2">
    <name type="scientific">Eretmocerus hayati</name>
    <dbReference type="NCBI Taxonomy" id="131215"/>
    <lineage>
        <taxon>Eukaryota</taxon>
        <taxon>Metazoa</taxon>
        <taxon>Ecdysozoa</taxon>
        <taxon>Arthropoda</taxon>
        <taxon>Hexapoda</taxon>
        <taxon>Insecta</taxon>
        <taxon>Pterygota</taxon>
        <taxon>Neoptera</taxon>
        <taxon>Endopterygota</taxon>
        <taxon>Hymenoptera</taxon>
        <taxon>Apocrita</taxon>
        <taxon>Proctotrupomorpha</taxon>
        <taxon>Chalcidoidea</taxon>
        <taxon>Aphelinidae</taxon>
        <taxon>Aphelininae</taxon>
        <taxon>Eretmocerus</taxon>
    </lineage>
</organism>
<reference evidence="1" key="1">
    <citation type="submission" date="2023-04" db="EMBL/GenBank/DDBJ databases">
        <title>A chromosome-level genome assembly of the parasitoid wasp Eretmocerus hayati.</title>
        <authorList>
            <person name="Zhong Y."/>
            <person name="Liu S."/>
            <person name="Liu Y."/>
        </authorList>
    </citation>
    <scope>NUCLEOTIDE SEQUENCE</scope>
    <source>
        <strain evidence="1">ZJU_SS_LIU_2023</strain>
    </source>
</reference>
<accession>A0ACC2PMM2</accession>
<dbReference type="EMBL" id="CM056741">
    <property type="protein sequence ID" value="KAJ8684677.1"/>
    <property type="molecule type" value="Genomic_DNA"/>
</dbReference>
<keyword evidence="2" id="KW-1185">Reference proteome</keyword>
<name>A0ACC2PMM2_9HYME</name>
<comment type="caution">
    <text evidence="1">The sequence shown here is derived from an EMBL/GenBank/DDBJ whole genome shotgun (WGS) entry which is preliminary data.</text>
</comment>
<evidence type="ECO:0000313" key="2">
    <source>
        <dbReference type="Proteomes" id="UP001239111"/>
    </source>
</evidence>
<evidence type="ECO:0000313" key="1">
    <source>
        <dbReference type="EMBL" id="KAJ8684677.1"/>
    </source>
</evidence>
<proteinExistence type="predicted"/>
<sequence length="109" mass="12246">MSPPAPARTVLNHVFFAKEALRTGTHCFGVTPKLSPLVILRKFHIIKSFVPEPMHQTSGGTGKQLTKSILDALKPAQIEFMNQYLDAIRVPTQLGRFTRSFTLPNMLHY</sequence>
<protein>
    <submittedName>
        <fullName evidence="1">Uncharacterized protein</fullName>
    </submittedName>
</protein>
<dbReference type="Proteomes" id="UP001239111">
    <property type="component" value="Chromosome 1"/>
</dbReference>
<gene>
    <name evidence="1" type="ORF">QAD02_020470</name>
</gene>